<proteinExistence type="predicted"/>
<feature type="signal peptide" evidence="1">
    <location>
        <begin position="1"/>
        <end position="22"/>
    </location>
</feature>
<keyword evidence="4" id="KW-1185">Reference proteome</keyword>
<feature type="chain" id="PRO_5045711489" description="Bacteriophage T5 Orf172 DNA-binding domain-containing protein" evidence="1">
    <location>
        <begin position="23"/>
        <end position="1096"/>
    </location>
</feature>
<evidence type="ECO:0000313" key="4">
    <source>
        <dbReference type="Proteomes" id="UP001642484"/>
    </source>
</evidence>
<evidence type="ECO:0000313" key="3">
    <source>
        <dbReference type="EMBL" id="CAK9101366.1"/>
    </source>
</evidence>
<keyword evidence="1" id="KW-0732">Signal</keyword>
<dbReference type="SMART" id="SM00974">
    <property type="entry name" value="T5orf172"/>
    <property type="match status" value="1"/>
</dbReference>
<dbReference type="Pfam" id="PF03457">
    <property type="entry name" value="HA"/>
    <property type="match status" value="4"/>
</dbReference>
<dbReference type="EMBL" id="CAXAMN010026217">
    <property type="protein sequence ID" value="CAK9101366.1"/>
    <property type="molecule type" value="Genomic_DNA"/>
</dbReference>
<gene>
    <name evidence="3" type="ORF">CCMP2556_LOCUS47792</name>
</gene>
<sequence>MARRRSISFLPVLALALALLHTANVPPPEVLLGQRCVNNLETWRRCGDVAMVRGGLRTLSQRGLIYLLCLRYPTDGQVGRSPYYKIGGTRDMGQRLQAYVTSQPFAPEVIKTVVVPDWRTAEAQILKAFPKPDDLDGGKEWRRFSPQEVQKVVAEMDAFSSLWELLPEEAVSLHAAQKLLNTEMRVASSTPYNFYDLIPNDLESIHQYAAHAVLHQFSQQEQPRAAVIMPEHTGLTKVGIEVVKAMLRRDDKIQRVLVVMDHLQLAGGLDQWSELRDVLGVNPICVVDRHRSGRVYAADWAISAGLEIAGRQVQIIDSLNSDQRQVFLLPFTRYSRLKSALDQVKNVSKKTFDLVIWESSLSTTMAWSRSRGGSKLEKKPFQEWFDDDCISARHRLFLSSSTVSFRFAQFTGLFEIAAMQPFVAKYGAIAFHLPRSAAVQRGLLRPIKVLHSSSLSLNCVNHNEFKSQAEAVQLFMSQYTPNRVYAFVAKRLAAEKLQAEFDAMSPNESRLKYVSILSNMSIEERVDRCSQIFAAEEPGVVISVKVILRNRSSLPADAALWSASKTSSIDCGYMLGLLSKPFPGSLGQGVVLTVGDSAEDTTQRSQSTFVIVMATLAADDPFIINSLKKLVVLCVAQGRDLPLEEWPNELQALMECDCTMPRQVLAQVYELASLSLPDHDAQDWNFKAELLSAVRVRDGDVDLSLSHKEAGVALGLWLQEQRSAAQEGRLEVQRFERLVDLGVRFDEGRKTKETKTELEWQKRYRQLLGFRLREGDSDVEGLSSWVKLQRRRCKAEKLPKSQKTLLEQLGLDMAMKTRKEESQKKISALKAFVQREGHADVPSSHEEGDVKLGSWISHVRSRYKANLLDKDLAQQLRELGLSLEMKSLQWNDYISALDTYADREGHVDVPLDHVEGNLALGRWLESQRSRSLHGGLDPKAKAELEKRGVNMDSVAACWFWNYRLLERFVKTEGHTQVPENDDLKSALLTASKTPEHMRRGSSNAWKNIHLFGIRAFLNSKDHFKVNDTLHHTKTFCVVPLDIEYKSFFCERQQVPLLALMVEIDQEPPCVHNMANHHGFVQNDEASRDNFWKQQAL</sequence>
<organism evidence="3 4">
    <name type="scientific">Durusdinium trenchii</name>
    <dbReference type="NCBI Taxonomy" id="1381693"/>
    <lineage>
        <taxon>Eukaryota</taxon>
        <taxon>Sar</taxon>
        <taxon>Alveolata</taxon>
        <taxon>Dinophyceae</taxon>
        <taxon>Suessiales</taxon>
        <taxon>Symbiodiniaceae</taxon>
        <taxon>Durusdinium</taxon>
    </lineage>
</organism>
<name>A0ABP0RQA1_9DINO</name>
<evidence type="ECO:0000259" key="2">
    <source>
        <dbReference type="SMART" id="SM00974"/>
    </source>
</evidence>
<dbReference type="PANTHER" id="PTHR33418">
    <property type="entry name" value="HELICASE-ASSOCIATED"/>
    <property type="match status" value="1"/>
</dbReference>
<dbReference type="InterPro" id="IPR005114">
    <property type="entry name" value="Helicase_assoc"/>
</dbReference>
<feature type="domain" description="Bacteriophage T5 Orf172 DNA-binding" evidence="2">
    <location>
        <begin position="78"/>
        <end position="156"/>
    </location>
</feature>
<reference evidence="3 4" key="1">
    <citation type="submission" date="2024-02" db="EMBL/GenBank/DDBJ databases">
        <authorList>
            <person name="Chen Y."/>
            <person name="Shah S."/>
            <person name="Dougan E. K."/>
            <person name="Thang M."/>
            <person name="Chan C."/>
        </authorList>
    </citation>
    <scope>NUCLEOTIDE SEQUENCE [LARGE SCALE GENOMIC DNA]</scope>
</reference>
<dbReference type="Pfam" id="PF10544">
    <property type="entry name" value="T5orf172"/>
    <property type="match status" value="1"/>
</dbReference>
<protein>
    <recommendedName>
        <fullName evidence="2">Bacteriophage T5 Orf172 DNA-binding domain-containing protein</fullName>
    </recommendedName>
</protein>
<dbReference type="PANTHER" id="PTHR33418:SF1">
    <property type="entry name" value="HELICASE-ASSOCIATED DOMAIN-CONTAINING PROTEIN"/>
    <property type="match status" value="1"/>
</dbReference>
<evidence type="ECO:0000256" key="1">
    <source>
        <dbReference type="SAM" id="SignalP"/>
    </source>
</evidence>
<dbReference type="Gene3D" id="6.10.140.530">
    <property type="match status" value="3"/>
</dbReference>
<dbReference type="Proteomes" id="UP001642484">
    <property type="component" value="Unassembled WGS sequence"/>
</dbReference>
<accession>A0ABP0RQA1</accession>
<dbReference type="InterPro" id="IPR018306">
    <property type="entry name" value="Phage_T5_Orf172_DNA-bd"/>
</dbReference>
<comment type="caution">
    <text evidence="3">The sequence shown here is derived from an EMBL/GenBank/DDBJ whole genome shotgun (WGS) entry which is preliminary data.</text>
</comment>